<dbReference type="PANTHER" id="PTHR11136:SF0">
    <property type="entry name" value="DIHYDROFOLATE SYNTHETASE-RELATED"/>
    <property type="match status" value="1"/>
</dbReference>
<evidence type="ECO:0000256" key="6">
    <source>
        <dbReference type="ARBA" id="ARBA00011245"/>
    </source>
</evidence>
<dbReference type="PANTHER" id="PTHR11136">
    <property type="entry name" value="FOLYLPOLYGLUTAMATE SYNTHASE-RELATED"/>
    <property type="match status" value="1"/>
</dbReference>
<comment type="cofactor">
    <cofactor evidence="1">
        <name>Mg(2+)</name>
        <dbReference type="ChEBI" id="CHEBI:18420"/>
    </cofactor>
</comment>
<dbReference type="GO" id="GO:0004326">
    <property type="term" value="F:tetrahydrofolylpolyglutamate synthase activity"/>
    <property type="evidence" value="ECO:0007669"/>
    <property type="project" value="UniProtKB-EC"/>
</dbReference>
<gene>
    <name evidence="26" type="ORF">CWI78_10535</name>
</gene>
<comment type="function">
    <text evidence="2">Functions in two distinct reactions of the de novo folate biosynthetic pathway. Catalyzes the addition of a glutamate residue to dihydropteroate (7,8-dihydropteroate or H2Pte) to form dihydrofolate (7,8-dihydrofolate monoglutamate or H2Pte-Glu). Also catalyzes successive additions of L-glutamate to tetrahydrofolate or 10-formyltetrahydrofolate or 5,10-methylenetetrahydrofolate, leading to folylpolyglutamate derivatives.</text>
</comment>
<evidence type="ECO:0000313" key="27">
    <source>
        <dbReference type="Proteomes" id="UP000288058"/>
    </source>
</evidence>
<keyword evidence="27" id="KW-1185">Reference proteome</keyword>
<dbReference type="GO" id="GO:0005524">
    <property type="term" value="F:ATP binding"/>
    <property type="evidence" value="ECO:0007669"/>
    <property type="project" value="UniProtKB-KW"/>
</dbReference>
<dbReference type="NCBIfam" id="TIGR01499">
    <property type="entry name" value="folC"/>
    <property type="match status" value="1"/>
</dbReference>
<evidence type="ECO:0000259" key="24">
    <source>
        <dbReference type="Pfam" id="PF02875"/>
    </source>
</evidence>
<keyword evidence="11" id="KW-0479">Metal-binding</keyword>
<evidence type="ECO:0000256" key="14">
    <source>
        <dbReference type="ARBA" id="ARBA00022842"/>
    </source>
</evidence>
<evidence type="ECO:0000256" key="1">
    <source>
        <dbReference type="ARBA" id="ARBA00001946"/>
    </source>
</evidence>
<dbReference type="InterPro" id="IPR036615">
    <property type="entry name" value="Mur_ligase_C_dom_sf"/>
</dbReference>
<proteinExistence type="inferred from homology"/>
<dbReference type="OrthoDB" id="9809356at2"/>
<dbReference type="GO" id="GO:0046656">
    <property type="term" value="P:folic acid biosynthetic process"/>
    <property type="evidence" value="ECO:0007669"/>
    <property type="project" value="UniProtKB-KW"/>
</dbReference>
<dbReference type="Pfam" id="PF08245">
    <property type="entry name" value="Mur_ligase_M"/>
    <property type="match status" value="1"/>
</dbReference>
<dbReference type="Proteomes" id="UP000288058">
    <property type="component" value="Unassembled WGS sequence"/>
</dbReference>
<accession>A0A432YVB9</accession>
<dbReference type="SUPFAM" id="SSF53244">
    <property type="entry name" value="MurD-like peptide ligases, peptide-binding domain"/>
    <property type="match status" value="1"/>
</dbReference>
<comment type="pathway">
    <text evidence="4">Cofactor biosynthesis; tetrahydrofolylpolyglutamate biosynthesis.</text>
</comment>
<keyword evidence="10 23" id="KW-0436">Ligase</keyword>
<comment type="similarity">
    <text evidence="5 23">Belongs to the folylpolyglutamate synthase family.</text>
</comment>
<feature type="domain" description="Mur ligase central" evidence="25">
    <location>
        <begin position="56"/>
        <end position="245"/>
    </location>
</feature>
<organism evidence="26 27">
    <name type="scientific">Idiomarina ramblicola</name>
    <dbReference type="NCBI Taxonomy" id="263724"/>
    <lineage>
        <taxon>Bacteria</taxon>
        <taxon>Pseudomonadati</taxon>
        <taxon>Pseudomonadota</taxon>
        <taxon>Gammaproteobacteria</taxon>
        <taxon>Alteromonadales</taxon>
        <taxon>Idiomarinaceae</taxon>
        <taxon>Idiomarina</taxon>
    </lineage>
</organism>
<comment type="caution">
    <text evidence="26">The sequence shown here is derived from an EMBL/GenBank/DDBJ whole genome shotgun (WGS) entry which is preliminary data.</text>
</comment>
<evidence type="ECO:0000256" key="22">
    <source>
        <dbReference type="ARBA" id="ARBA00049161"/>
    </source>
</evidence>
<evidence type="ECO:0000259" key="25">
    <source>
        <dbReference type="Pfam" id="PF08245"/>
    </source>
</evidence>
<comment type="catalytic activity">
    <reaction evidence="20">
        <text>10-formyltetrahydrofolyl-(gamma-L-Glu)(n) + L-glutamate + ATP = 10-formyltetrahydrofolyl-(gamma-L-Glu)(n+1) + ADP + phosphate + H(+)</text>
        <dbReference type="Rhea" id="RHEA:51904"/>
        <dbReference type="Rhea" id="RHEA-COMP:13088"/>
        <dbReference type="Rhea" id="RHEA-COMP:14300"/>
        <dbReference type="ChEBI" id="CHEBI:15378"/>
        <dbReference type="ChEBI" id="CHEBI:29985"/>
        <dbReference type="ChEBI" id="CHEBI:30616"/>
        <dbReference type="ChEBI" id="CHEBI:43474"/>
        <dbReference type="ChEBI" id="CHEBI:134413"/>
        <dbReference type="ChEBI" id="CHEBI:456216"/>
        <dbReference type="EC" id="6.3.2.17"/>
    </reaction>
</comment>
<protein>
    <recommendedName>
        <fullName evidence="9">Dihydrofolate synthase/folylpolyglutamate synthase</fullName>
        <ecNumber evidence="7">6.3.2.12</ecNumber>
        <ecNumber evidence="8">6.3.2.17</ecNumber>
    </recommendedName>
    <alternativeName>
        <fullName evidence="18">Folylpoly-gamma-glutamate synthetase-dihydrofolate synthetase</fullName>
    </alternativeName>
    <alternativeName>
        <fullName evidence="16">Folylpolyglutamate synthetase</fullName>
    </alternativeName>
    <alternativeName>
        <fullName evidence="17">Tetrahydrofolylpolyglutamate synthase</fullName>
    </alternativeName>
</protein>
<evidence type="ECO:0000256" key="8">
    <source>
        <dbReference type="ARBA" id="ARBA00013025"/>
    </source>
</evidence>
<feature type="domain" description="Mur ligase C-terminal" evidence="24">
    <location>
        <begin position="290"/>
        <end position="401"/>
    </location>
</feature>
<keyword evidence="15" id="KW-0289">Folate biosynthesis</keyword>
<dbReference type="PIRSF" id="PIRSF001563">
    <property type="entry name" value="Folylpolyglu_synth"/>
    <property type="match status" value="1"/>
</dbReference>
<dbReference type="GO" id="GO:0008841">
    <property type="term" value="F:dihydrofolate synthase activity"/>
    <property type="evidence" value="ECO:0007669"/>
    <property type="project" value="UniProtKB-EC"/>
</dbReference>
<comment type="catalytic activity">
    <reaction evidence="21">
        <text>(6R)-5,10-methylenetetrahydrofolyl-(gamma-L-Glu)(n) + L-glutamate + ATP = (6R)-5,10-methylenetetrahydrofolyl-(gamma-L-Glu)(n+1) + ADP + phosphate + H(+)</text>
        <dbReference type="Rhea" id="RHEA:51912"/>
        <dbReference type="Rhea" id="RHEA-COMP:13257"/>
        <dbReference type="Rhea" id="RHEA-COMP:13258"/>
        <dbReference type="ChEBI" id="CHEBI:15378"/>
        <dbReference type="ChEBI" id="CHEBI:29985"/>
        <dbReference type="ChEBI" id="CHEBI:30616"/>
        <dbReference type="ChEBI" id="CHEBI:43474"/>
        <dbReference type="ChEBI" id="CHEBI:136572"/>
        <dbReference type="ChEBI" id="CHEBI:456216"/>
        <dbReference type="EC" id="6.3.2.17"/>
    </reaction>
</comment>
<dbReference type="EC" id="6.3.2.12" evidence="7"/>
<dbReference type="InterPro" id="IPR004101">
    <property type="entry name" value="Mur_ligase_C"/>
</dbReference>
<dbReference type="UniPathway" id="UPA00077">
    <property type="reaction ID" value="UER00157"/>
</dbReference>
<dbReference type="InterPro" id="IPR001645">
    <property type="entry name" value="Folylpolyglutamate_synth"/>
</dbReference>
<dbReference type="RefSeq" id="WP_126782761.1">
    <property type="nucleotide sequence ID" value="NZ_PIQC01000007.1"/>
</dbReference>
<reference evidence="27" key="1">
    <citation type="journal article" date="2018" name="Front. Microbiol.">
        <title>Genome-Based Analysis Reveals the Taxonomy and Diversity of the Family Idiomarinaceae.</title>
        <authorList>
            <person name="Liu Y."/>
            <person name="Lai Q."/>
            <person name="Shao Z."/>
        </authorList>
    </citation>
    <scope>NUCLEOTIDE SEQUENCE [LARGE SCALE GENOMIC DNA]</scope>
    <source>
        <strain evidence="27">R22</strain>
    </source>
</reference>
<keyword evidence="13 23" id="KW-0067">ATP-binding</keyword>
<comment type="catalytic activity">
    <reaction evidence="19">
        <text>(6S)-5,6,7,8-tetrahydrofolyl-(gamma-L-Glu)(n) + L-glutamate + ATP = (6S)-5,6,7,8-tetrahydrofolyl-(gamma-L-Glu)(n+1) + ADP + phosphate + H(+)</text>
        <dbReference type="Rhea" id="RHEA:10580"/>
        <dbReference type="Rhea" id="RHEA-COMP:14738"/>
        <dbReference type="Rhea" id="RHEA-COMP:14740"/>
        <dbReference type="ChEBI" id="CHEBI:15378"/>
        <dbReference type="ChEBI" id="CHEBI:29985"/>
        <dbReference type="ChEBI" id="CHEBI:30616"/>
        <dbReference type="ChEBI" id="CHEBI:43474"/>
        <dbReference type="ChEBI" id="CHEBI:141005"/>
        <dbReference type="ChEBI" id="CHEBI:456216"/>
        <dbReference type="EC" id="6.3.2.17"/>
    </reaction>
</comment>
<evidence type="ECO:0000256" key="4">
    <source>
        <dbReference type="ARBA" id="ARBA00005150"/>
    </source>
</evidence>
<evidence type="ECO:0000256" key="21">
    <source>
        <dbReference type="ARBA" id="ARBA00049035"/>
    </source>
</evidence>
<evidence type="ECO:0000256" key="16">
    <source>
        <dbReference type="ARBA" id="ARBA00030048"/>
    </source>
</evidence>
<comment type="subunit">
    <text evidence="6">Monomer.</text>
</comment>
<dbReference type="InterPro" id="IPR018109">
    <property type="entry name" value="Folylpolyglutamate_synth_CS"/>
</dbReference>
<evidence type="ECO:0000256" key="17">
    <source>
        <dbReference type="ARBA" id="ARBA00030592"/>
    </source>
</evidence>
<evidence type="ECO:0000256" key="15">
    <source>
        <dbReference type="ARBA" id="ARBA00022909"/>
    </source>
</evidence>
<dbReference type="Gene3D" id="3.40.1190.10">
    <property type="entry name" value="Mur-like, catalytic domain"/>
    <property type="match status" value="1"/>
</dbReference>
<keyword evidence="12 23" id="KW-0547">Nucleotide-binding</keyword>
<evidence type="ECO:0000256" key="23">
    <source>
        <dbReference type="PIRNR" id="PIRNR001563"/>
    </source>
</evidence>
<dbReference type="EMBL" id="PIQC01000007">
    <property type="protein sequence ID" value="RUO67274.1"/>
    <property type="molecule type" value="Genomic_DNA"/>
</dbReference>
<dbReference type="Pfam" id="PF02875">
    <property type="entry name" value="Mur_ligase_C"/>
    <property type="match status" value="1"/>
</dbReference>
<evidence type="ECO:0000256" key="7">
    <source>
        <dbReference type="ARBA" id="ARBA00013023"/>
    </source>
</evidence>
<dbReference type="InterPro" id="IPR036565">
    <property type="entry name" value="Mur-like_cat_sf"/>
</dbReference>
<name>A0A432YVB9_9GAMM</name>
<evidence type="ECO:0000256" key="10">
    <source>
        <dbReference type="ARBA" id="ARBA00022598"/>
    </source>
</evidence>
<dbReference type="Gene3D" id="3.90.190.20">
    <property type="entry name" value="Mur ligase, C-terminal domain"/>
    <property type="match status" value="1"/>
</dbReference>
<dbReference type="NCBIfam" id="NF008101">
    <property type="entry name" value="PRK10846.1"/>
    <property type="match status" value="1"/>
</dbReference>
<dbReference type="SUPFAM" id="SSF53623">
    <property type="entry name" value="MurD-like peptide ligases, catalytic domain"/>
    <property type="match status" value="1"/>
</dbReference>
<dbReference type="InterPro" id="IPR013221">
    <property type="entry name" value="Mur_ligase_cen"/>
</dbReference>
<sequence length="430" mass="46756">MTGIQTSAPAAAAPLQDWLIYLETIHSKNIDMGLERVSEVGAKAGVLEPAQLVITVSGTNGKGSTVCYLETILRAAGYTTGVYTSPHITEYRERVRINAQELTDAEHVEAFTAIEVARKQTSLTYFEFGTLAALWLINKARPDVAILEVGLGGRLDAVNCVDADVAVVTSIGIDHIAFLGNDREQIGREKAGIGRAGKPLICGEKKPTGSIEESAERIGAKLWQVGRDFHANEQGTSWSYRSQHTQLNDLPLPKLPLINASTAIAAIEQLPLPVTLSAIREGIARATLPGRMQSYFYRECEVLLDVAHNPQAAAYANQYVRKFYPEHKIFAVVGMLSDKDHAGVAKALISQVTNWYLGSLSEPRGETAEQLGVSAKLPKESYEVFESVELAFTEALRAAQQWQTNNGKALVFGFGSFYTVARINAHLKGA</sequence>
<dbReference type="EC" id="6.3.2.17" evidence="8"/>
<dbReference type="GO" id="GO:0005737">
    <property type="term" value="C:cytoplasm"/>
    <property type="evidence" value="ECO:0007669"/>
    <property type="project" value="TreeGrafter"/>
</dbReference>
<evidence type="ECO:0000256" key="2">
    <source>
        <dbReference type="ARBA" id="ARBA00002714"/>
    </source>
</evidence>
<comment type="pathway">
    <text evidence="3">Cofactor biosynthesis; tetrahydrofolate biosynthesis; 7,8-dihydrofolate from 2-amino-4-hydroxy-6-hydroxymethyl-7,8-dihydropteridine diphosphate and 4-aminobenzoate: step 2/2.</text>
</comment>
<dbReference type="FunFam" id="3.40.1190.10:FF:000004">
    <property type="entry name" value="Dihydrofolate synthase/folylpolyglutamate synthase"/>
    <property type="match status" value="1"/>
</dbReference>
<evidence type="ECO:0000313" key="26">
    <source>
        <dbReference type="EMBL" id="RUO67274.1"/>
    </source>
</evidence>
<evidence type="ECO:0000256" key="5">
    <source>
        <dbReference type="ARBA" id="ARBA00008276"/>
    </source>
</evidence>
<evidence type="ECO:0000256" key="3">
    <source>
        <dbReference type="ARBA" id="ARBA00004799"/>
    </source>
</evidence>
<dbReference type="AlphaFoldDB" id="A0A432YVB9"/>
<dbReference type="GO" id="GO:0046654">
    <property type="term" value="P:tetrahydrofolate biosynthetic process"/>
    <property type="evidence" value="ECO:0007669"/>
    <property type="project" value="UniProtKB-UniPathway"/>
</dbReference>
<evidence type="ECO:0000256" key="9">
    <source>
        <dbReference type="ARBA" id="ARBA00019357"/>
    </source>
</evidence>
<evidence type="ECO:0000256" key="12">
    <source>
        <dbReference type="ARBA" id="ARBA00022741"/>
    </source>
</evidence>
<comment type="catalytic activity">
    <reaction evidence="22">
        <text>7,8-dihydropteroate + L-glutamate + ATP = 7,8-dihydrofolate + ADP + phosphate + H(+)</text>
        <dbReference type="Rhea" id="RHEA:23584"/>
        <dbReference type="ChEBI" id="CHEBI:15378"/>
        <dbReference type="ChEBI" id="CHEBI:17839"/>
        <dbReference type="ChEBI" id="CHEBI:29985"/>
        <dbReference type="ChEBI" id="CHEBI:30616"/>
        <dbReference type="ChEBI" id="CHEBI:43474"/>
        <dbReference type="ChEBI" id="CHEBI:57451"/>
        <dbReference type="ChEBI" id="CHEBI:456216"/>
        <dbReference type="EC" id="6.3.2.12"/>
    </reaction>
</comment>
<evidence type="ECO:0000256" key="11">
    <source>
        <dbReference type="ARBA" id="ARBA00022723"/>
    </source>
</evidence>
<dbReference type="PROSITE" id="PS01011">
    <property type="entry name" value="FOLYLPOLYGLU_SYNT_1"/>
    <property type="match status" value="1"/>
</dbReference>
<evidence type="ECO:0000256" key="20">
    <source>
        <dbReference type="ARBA" id="ARBA00047808"/>
    </source>
</evidence>
<dbReference type="GO" id="GO:0046872">
    <property type="term" value="F:metal ion binding"/>
    <property type="evidence" value="ECO:0007669"/>
    <property type="project" value="UniProtKB-KW"/>
</dbReference>
<keyword evidence="14" id="KW-0460">Magnesium</keyword>
<evidence type="ECO:0000256" key="18">
    <source>
        <dbReference type="ARBA" id="ARBA00032510"/>
    </source>
</evidence>
<evidence type="ECO:0000256" key="19">
    <source>
        <dbReference type="ARBA" id="ARBA00047493"/>
    </source>
</evidence>
<evidence type="ECO:0000256" key="13">
    <source>
        <dbReference type="ARBA" id="ARBA00022840"/>
    </source>
</evidence>